<dbReference type="AlphaFoldDB" id="A0A1F5RVV1"/>
<feature type="transmembrane region" description="Helical" evidence="1">
    <location>
        <begin position="106"/>
        <end position="127"/>
    </location>
</feature>
<keyword evidence="1" id="KW-0472">Membrane</keyword>
<sequence length="363" mass="38870">MRKKLPKILIIFFAVVFILQITALLFLLINPAAAIEFTPQVGIGNDFQAGSAVTVGGDTVAKYIKAIYQYGIGVVGILSAVVLMFGGLLWLTAGGNTGQVTEAKEWIKASLTGLIIALFSYIILLTINPDLVQFKTLNITPIQKTSEEIASACGGLGQAWGYYTNESDCAACGGVDACEIQTANDVQCYKCKFTSCPAGYQDLGEEMTQQQAQSACESTSGGAATASLYNIDGHGCIKCLCRGTQDPKLACGQEGSCTPTRGAGSRISTIGTLCPDPNYPLCNVERRACYARTINTWPPDPNVVGIYTNQVENINSQEECNNQYSSILVNLQNYSTSNPNARLDVNISWDSNTKVCSARIVVQ</sequence>
<proteinExistence type="predicted"/>
<evidence type="ECO:0000313" key="2">
    <source>
        <dbReference type="EMBL" id="OGF18518.1"/>
    </source>
</evidence>
<comment type="caution">
    <text evidence="2">The sequence shown here is derived from an EMBL/GenBank/DDBJ whole genome shotgun (WGS) entry which is preliminary data.</text>
</comment>
<reference evidence="2 3" key="1">
    <citation type="journal article" date="2016" name="Nat. Commun.">
        <title>Thousands of microbial genomes shed light on interconnected biogeochemical processes in an aquifer system.</title>
        <authorList>
            <person name="Anantharaman K."/>
            <person name="Brown C.T."/>
            <person name="Hug L.A."/>
            <person name="Sharon I."/>
            <person name="Castelle C.J."/>
            <person name="Probst A.J."/>
            <person name="Thomas B.C."/>
            <person name="Singh A."/>
            <person name="Wilkins M.J."/>
            <person name="Karaoz U."/>
            <person name="Brodie E.L."/>
            <person name="Williams K.H."/>
            <person name="Hubbard S.S."/>
            <person name="Banfield J.F."/>
        </authorList>
    </citation>
    <scope>NUCLEOTIDE SEQUENCE [LARGE SCALE GENOMIC DNA]</scope>
</reference>
<dbReference type="Pfam" id="PF18895">
    <property type="entry name" value="T4SS_pilin"/>
    <property type="match status" value="1"/>
</dbReference>
<organism evidence="2 3">
    <name type="scientific">Candidatus Falkowbacteria bacterium RIFCSPHIGHO2_02_FULL_45_15</name>
    <dbReference type="NCBI Taxonomy" id="1797987"/>
    <lineage>
        <taxon>Bacteria</taxon>
        <taxon>Candidatus Falkowiibacteriota</taxon>
    </lineage>
</organism>
<protein>
    <submittedName>
        <fullName evidence="2">Uncharacterized protein</fullName>
    </submittedName>
</protein>
<evidence type="ECO:0000256" key="1">
    <source>
        <dbReference type="SAM" id="Phobius"/>
    </source>
</evidence>
<dbReference type="Proteomes" id="UP000177691">
    <property type="component" value="Unassembled WGS sequence"/>
</dbReference>
<dbReference type="InterPro" id="IPR043993">
    <property type="entry name" value="T4SS_pilin"/>
</dbReference>
<feature type="transmembrane region" description="Helical" evidence="1">
    <location>
        <begin position="67"/>
        <end position="94"/>
    </location>
</feature>
<dbReference type="EMBL" id="MFFU01000044">
    <property type="protein sequence ID" value="OGF18518.1"/>
    <property type="molecule type" value="Genomic_DNA"/>
</dbReference>
<gene>
    <name evidence="2" type="ORF">A3D54_02765</name>
</gene>
<name>A0A1F5RVV1_9BACT</name>
<keyword evidence="1" id="KW-0812">Transmembrane</keyword>
<evidence type="ECO:0000313" key="3">
    <source>
        <dbReference type="Proteomes" id="UP000177691"/>
    </source>
</evidence>
<keyword evidence="1" id="KW-1133">Transmembrane helix</keyword>
<accession>A0A1F5RVV1</accession>